<dbReference type="EMBL" id="JAZDUA010000061">
    <property type="protein sequence ID" value="KAK7870281.1"/>
    <property type="molecule type" value="Genomic_DNA"/>
</dbReference>
<evidence type="ECO:0000259" key="8">
    <source>
        <dbReference type="Pfam" id="PF09743"/>
    </source>
</evidence>
<sequence>MTADWDEVKRLAADFQRAQLSSTVQRLSERNCIELITRLIEDKLLDVVFTTDGKEYVTPQQLSREIEDELYVHGGRVDIVELSKILNVDLSHISAQVIQIENQNKNVKLVLGQLLGKSYINRVIQEINEKLMLQGQITVSELTRQYDLPPEFLLSLIEENLGKSIHGKQDATDRQVFFTDAFLHRNKACLRGALMAATCPTSVAHLLSQSGVQQRIFSCIIDSLLERKQVPGVITGSQSGNSLYIPSVYSKAQNDWINNFYRQNGYLEYDSLGRLGIGDPTSFIQRNFQNEKLLLLKSCAVGEQLVNQVEAALEEAIATSSFVDVMTHLPSMFEAEDCTRIVNEVLKSMKTKNPVQNVNVFCDTYVVPDLLIQNLIKGFDPLIKQKAQEAVSSGAYISSQAEMKIHSSKMSVDHEDSKIDKKEERRKKATGGKGGGGTQGRETKTKSTKKKYLRGKGGADDWDSDDDRDSSAASGNKTSKQSAGKLELLSFSVIHNLLAGNKVFQNEECEELVEEIAKQIYPALNKIALAEAKVVFESTMASTAQTRRKTHSELQEKLNALVSNVRMFDKGIKVFSDNELQQQLSKYLLKSLCTDIANDVFSYIAQENMIQFDQSKEMTPEMRLKMINEVPNDAKEPLSKLHKSLSGSSIDNFLSSLEASIGPGLCDMILRKQDKRKERPQIYAHRQSLLEQLSVVQDPAVVLHIASLILFQTLTQSILHASGRFVSNILSFLQPQLPAEMYNSFQQYHDMVLKLLKTDENDPDHVALITLLQNGMSGIKEMASTFKRPSTSEKS</sequence>
<dbReference type="InterPro" id="IPR056579">
    <property type="entry name" value="Ufl1_N"/>
</dbReference>
<dbReference type="AlphaFoldDB" id="A0AAN9VWX9"/>
<dbReference type="PANTHER" id="PTHR31057">
    <property type="entry name" value="E3 UFM1-PROTEIN LIGASE 1"/>
    <property type="match status" value="1"/>
</dbReference>
<dbReference type="GO" id="GO:0061666">
    <property type="term" value="F:UFM1 ligase activity"/>
    <property type="evidence" value="ECO:0007669"/>
    <property type="project" value="InterPro"/>
</dbReference>
<evidence type="ECO:0000256" key="1">
    <source>
        <dbReference type="ARBA" id="ARBA00003950"/>
    </source>
</evidence>
<evidence type="ECO:0000259" key="9">
    <source>
        <dbReference type="Pfam" id="PF23659"/>
    </source>
</evidence>
<dbReference type="Pfam" id="PF09743">
    <property type="entry name" value="E3_UFM1_ligase"/>
    <property type="match status" value="1"/>
</dbReference>
<evidence type="ECO:0000313" key="12">
    <source>
        <dbReference type="Proteomes" id="UP001378592"/>
    </source>
</evidence>
<dbReference type="InterPro" id="IPR056761">
    <property type="entry name" value="Ufl1-like_C"/>
</dbReference>
<feature type="domain" description="E3 UFM1-protein ligase 1-like N-terminal" evidence="8">
    <location>
        <begin position="7"/>
        <end position="284"/>
    </location>
</feature>
<evidence type="ECO:0000256" key="5">
    <source>
        <dbReference type="ARBA" id="ARBA00022786"/>
    </source>
</evidence>
<feature type="domain" description="E3 UFM1-protein ligase-like C-terminal" evidence="10">
    <location>
        <begin position="678"/>
        <end position="764"/>
    </location>
</feature>
<dbReference type="Proteomes" id="UP001378592">
    <property type="component" value="Unassembled WGS sequence"/>
</dbReference>
<feature type="compositionally biased region" description="Basic and acidic residues" evidence="7">
    <location>
        <begin position="411"/>
        <end position="423"/>
    </location>
</feature>
<protein>
    <recommendedName>
        <fullName evidence="3">E3 UFM1-protein ligase 1 homolog</fullName>
    </recommendedName>
    <alternativeName>
        <fullName evidence="6">E3 UFM1-protein transferase 1 homolog</fullName>
    </alternativeName>
</protein>
<dbReference type="GO" id="GO:0034976">
    <property type="term" value="P:response to endoplasmic reticulum stress"/>
    <property type="evidence" value="ECO:0007669"/>
    <property type="project" value="TreeGrafter"/>
</dbReference>
<dbReference type="InterPro" id="IPR018611">
    <property type="entry name" value="Ufl1"/>
</dbReference>
<keyword evidence="12" id="KW-1185">Reference proteome</keyword>
<name>A0AAN9VWX9_9ORTH</name>
<comment type="function">
    <text evidence="1">E3 UFM1-protein ligase that mediates ufmylation of target proteins.</text>
</comment>
<dbReference type="Pfam" id="PF23659">
    <property type="entry name" value="UFL1"/>
    <property type="match status" value="1"/>
</dbReference>
<dbReference type="Pfam" id="PF25870">
    <property type="entry name" value="WHD_UFL1_5th"/>
    <property type="match status" value="1"/>
</dbReference>
<gene>
    <name evidence="11" type="ORF">R5R35_001007</name>
</gene>
<comment type="similarity">
    <text evidence="2">Belongs to the UFL1 family.</text>
</comment>
<evidence type="ECO:0000256" key="6">
    <source>
        <dbReference type="ARBA" id="ARBA00030452"/>
    </source>
</evidence>
<feature type="domain" description="E3 UFM1-protein ligase 1-like" evidence="9">
    <location>
        <begin position="551"/>
        <end position="672"/>
    </location>
</feature>
<feature type="region of interest" description="Disordered" evidence="7">
    <location>
        <begin position="406"/>
        <end position="479"/>
    </location>
</feature>
<evidence type="ECO:0000256" key="2">
    <source>
        <dbReference type="ARBA" id="ARBA00010789"/>
    </source>
</evidence>
<organism evidence="11 12">
    <name type="scientific">Gryllus longicercus</name>
    <dbReference type="NCBI Taxonomy" id="2509291"/>
    <lineage>
        <taxon>Eukaryota</taxon>
        <taxon>Metazoa</taxon>
        <taxon>Ecdysozoa</taxon>
        <taxon>Arthropoda</taxon>
        <taxon>Hexapoda</taxon>
        <taxon>Insecta</taxon>
        <taxon>Pterygota</taxon>
        <taxon>Neoptera</taxon>
        <taxon>Polyneoptera</taxon>
        <taxon>Orthoptera</taxon>
        <taxon>Ensifera</taxon>
        <taxon>Gryllidea</taxon>
        <taxon>Grylloidea</taxon>
        <taxon>Gryllidae</taxon>
        <taxon>Gryllinae</taxon>
        <taxon>Gryllus</taxon>
    </lineage>
</organism>
<comment type="caution">
    <text evidence="11">The sequence shown here is derived from an EMBL/GenBank/DDBJ whole genome shotgun (WGS) entry which is preliminary data.</text>
</comment>
<keyword evidence="4" id="KW-0808">Transferase</keyword>
<dbReference type="Pfam" id="PF25041">
    <property type="entry name" value="UFL1_C"/>
    <property type="match status" value="1"/>
</dbReference>
<proteinExistence type="inferred from homology"/>
<keyword evidence="5" id="KW-0833">Ubl conjugation pathway</keyword>
<evidence type="ECO:0000259" key="10">
    <source>
        <dbReference type="Pfam" id="PF25041"/>
    </source>
</evidence>
<evidence type="ECO:0000256" key="7">
    <source>
        <dbReference type="SAM" id="MobiDB-lite"/>
    </source>
</evidence>
<evidence type="ECO:0000256" key="4">
    <source>
        <dbReference type="ARBA" id="ARBA00022679"/>
    </source>
</evidence>
<evidence type="ECO:0000256" key="3">
    <source>
        <dbReference type="ARBA" id="ARBA00014160"/>
    </source>
</evidence>
<dbReference type="PANTHER" id="PTHR31057:SF0">
    <property type="entry name" value="E3 UFM1-PROTEIN LIGASE 1"/>
    <property type="match status" value="1"/>
</dbReference>
<dbReference type="GO" id="GO:0005789">
    <property type="term" value="C:endoplasmic reticulum membrane"/>
    <property type="evidence" value="ECO:0007669"/>
    <property type="project" value="TreeGrafter"/>
</dbReference>
<dbReference type="GO" id="GO:0032434">
    <property type="term" value="P:regulation of proteasomal ubiquitin-dependent protein catabolic process"/>
    <property type="evidence" value="ECO:0007669"/>
    <property type="project" value="TreeGrafter"/>
</dbReference>
<evidence type="ECO:0000313" key="11">
    <source>
        <dbReference type="EMBL" id="KAK7870281.1"/>
    </source>
</evidence>
<reference evidence="11 12" key="1">
    <citation type="submission" date="2024-03" db="EMBL/GenBank/DDBJ databases">
        <title>The genome assembly and annotation of the cricket Gryllus longicercus Weissman &amp; Gray.</title>
        <authorList>
            <person name="Szrajer S."/>
            <person name="Gray D."/>
            <person name="Ylla G."/>
        </authorList>
    </citation>
    <scope>NUCLEOTIDE SEQUENCE [LARGE SCALE GENOMIC DNA]</scope>
    <source>
        <strain evidence="11">DAG 2021-001</strain>
        <tissue evidence="11">Whole body minus gut</tissue>
    </source>
</reference>
<accession>A0AAN9VWX9</accession>
<dbReference type="InterPro" id="IPR056580">
    <property type="entry name" value="Ufl1_dom"/>
</dbReference>
<dbReference type="GO" id="GO:1990592">
    <property type="term" value="P:protein K69-linked ufmylation"/>
    <property type="evidence" value="ECO:0007669"/>
    <property type="project" value="TreeGrafter"/>
</dbReference>